<dbReference type="InterPro" id="IPR001584">
    <property type="entry name" value="Integrase_cat-core"/>
</dbReference>
<dbReference type="Gene3D" id="3.30.420.10">
    <property type="entry name" value="Ribonuclease H-like superfamily/Ribonuclease H"/>
    <property type="match status" value="1"/>
</dbReference>
<feature type="region of interest" description="Disordered" evidence="1">
    <location>
        <begin position="543"/>
        <end position="602"/>
    </location>
</feature>
<proteinExistence type="predicted"/>
<dbReference type="EMBL" id="FNSC01000001">
    <property type="protein sequence ID" value="SED80456.1"/>
    <property type="molecule type" value="Genomic_DNA"/>
</dbReference>
<dbReference type="PANTHER" id="PTHR35004">
    <property type="entry name" value="TRANSPOSASE RV3428C-RELATED"/>
    <property type="match status" value="1"/>
</dbReference>
<sequence>MALTPDIRDYLCELARKLDASGHGERGPLMAAAQEFLDWSSATIYRQLKLACGWDAGRKTRADKGKTSVAGDALQMLGAAQREGVRENGKQTLFTPAARSILEQNGIQLGVSNGHLNRLIRARSLDVTSQRNASPVQALRAPHPNYLHEVDPSLCLVYYLKGRQHIMRDSEFYKNKLENFAKVKLKVWRYVMYDRASGALKVWYCEAAGENQHSLFDFLMFAWSKDAGSLLHGVPLFLLWDKGSANTSSAIKNLLKHLEVTPLEHEAGNARAKGGVEGGNNIVETQFESRLRFQPVNDIAELNAAALAWAEAYNANLIPGQDTRLRRAGLVEPVARYDLWQLIRAEQLRLLPDVAVCRALMTSREEERTVRSDMTISFKHQNAEARMFYDLRGLDGIVVGAKVSVRGLAYGDCAIQIEAPRYDGEMLTYRVEPIRGYDVFGQRLDAAIPGQEYKSQPETAIEKAAKVMDELAYPAQDAKQARSKQVTPFGGKLDSHEHLKDIELPTYLPRQGSTIETPEHLRNDMPKLSALQAMQRIVTAIGHRPQPHPGREHLATQHLQGGRAGRPGQRLDRTVHPAGSRCPGLQCHRPAGRLRSTSCSSR</sequence>
<protein>
    <submittedName>
        <fullName evidence="3">Integrase core domain-containing protein</fullName>
    </submittedName>
</protein>
<dbReference type="RefSeq" id="WP_244161179.1">
    <property type="nucleotide sequence ID" value="NZ_CP156749.1"/>
</dbReference>
<dbReference type="Proteomes" id="UP000242849">
    <property type="component" value="Unassembled WGS sequence"/>
</dbReference>
<reference evidence="4" key="1">
    <citation type="submission" date="2016-10" db="EMBL/GenBank/DDBJ databases">
        <authorList>
            <person name="Varghese N."/>
            <person name="Submissions S."/>
        </authorList>
    </citation>
    <scope>NUCLEOTIDE SEQUENCE [LARGE SCALE GENOMIC DNA]</scope>
    <source>
        <strain evidence="4">DSM 12111</strain>
    </source>
</reference>
<dbReference type="AlphaFoldDB" id="A0A1H5DNT5"/>
<gene>
    <name evidence="3" type="ORF">SAMN05421553_3372</name>
</gene>
<dbReference type="SUPFAM" id="SSF53098">
    <property type="entry name" value="Ribonuclease H-like"/>
    <property type="match status" value="1"/>
</dbReference>
<dbReference type="InterPro" id="IPR036397">
    <property type="entry name" value="RNaseH_sf"/>
</dbReference>
<evidence type="ECO:0000259" key="2">
    <source>
        <dbReference type="PROSITE" id="PS50994"/>
    </source>
</evidence>
<keyword evidence="4" id="KW-1185">Reference proteome</keyword>
<organism evidence="3 4">
    <name type="scientific">Pseudomonas anguilliseptica</name>
    <dbReference type="NCBI Taxonomy" id="53406"/>
    <lineage>
        <taxon>Bacteria</taxon>
        <taxon>Pseudomonadati</taxon>
        <taxon>Pseudomonadota</taxon>
        <taxon>Gammaproteobacteria</taxon>
        <taxon>Pseudomonadales</taxon>
        <taxon>Pseudomonadaceae</taxon>
        <taxon>Pseudomonas</taxon>
    </lineage>
</organism>
<feature type="domain" description="Integrase catalytic" evidence="2">
    <location>
        <begin position="148"/>
        <end position="341"/>
    </location>
</feature>
<name>A0A1H5DNT5_PSEAG</name>
<dbReference type="STRING" id="53406.SAMN05421553_3372"/>
<dbReference type="PROSITE" id="PS50994">
    <property type="entry name" value="INTEGRASE"/>
    <property type="match status" value="1"/>
</dbReference>
<dbReference type="InterPro" id="IPR012337">
    <property type="entry name" value="RNaseH-like_sf"/>
</dbReference>
<dbReference type="GO" id="GO:0003676">
    <property type="term" value="F:nucleic acid binding"/>
    <property type="evidence" value="ECO:0007669"/>
    <property type="project" value="InterPro"/>
</dbReference>
<evidence type="ECO:0000313" key="4">
    <source>
        <dbReference type="Proteomes" id="UP000242849"/>
    </source>
</evidence>
<accession>A0A1H5DNT5</accession>
<evidence type="ECO:0000256" key="1">
    <source>
        <dbReference type="SAM" id="MobiDB-lite"/>
    </source>
</evidence>
<evidence type="ECO:0000313" key="3">
    <source>
        <dbReference type="EMBL" id="SED80456.1"/>
    </source>
</evidence>
<dbReference type="GO" id="GO:0015074">
    <property type="term" value="P:DNA integration"/>
    <property type="evidence" value="ECO:0007669"/>
    <property type="project" value="InterPro"/>
</dbReference>
<dbReference type="PANTHER" id="PTHR35004:SF7">
    <property type="entry name" value="INTEGRASE PROTEIN"/>
    <property type="match status" value="1"/>
</dbReference>